<proteinExistence type="predicted"/>
<sequence length="180" mass="20029">MFGFNSIKKLPRVVLGCALQDLTKIGFKIGEVWDDPLFVAVEAPAGWSIRPGPFRSQTDLLHDDKGRHRGTVFHHIDFGSRQLDRARLTIHPRLVIGEAVVSRAKSEIVLLDQGVRVARFGKTYSVFRNGRYLLNPLGRGEAMQEACAWAAGLAHPITDVMAYWDVDDVATLVGDHRRAA</sequence>
<dbReference type="EMBL" id="AZRA01000061">
    <property type="protein sequence ID" value="KDB52003.1"/>
    <property type="molecule type" value="Genomic_DNA"/>
</dbReference>
<keyword evidence="2" id="KW-1185">Reference proteome</keyword>
<evidence type="ECO:0000313" key="1">
    <source>
        <dbReference type="EMBL" id="KDB52003.1"/>
    </source>
</evidence>
<name>A0A059KLP6_9BURK</name>
<dbReference type="AlphaFoldDB" id="A0A059KLP6"/>
<gene>
    <name evidence="1" type="ORF">X805_23730</name>
</gene>
<dbReference type="Proteomes" id="UP000026714">
    <property type="component" value="Unassembled WGS sequence"/>
</dbReference>
<dbReference type="STRING" id="34103.SAMN05421778_101306"/>
<evidence type="ECO:0000313" key="2">
    <source>
        <dbReference type="Proteomes" id="UP000026714"/>
    </source>
</evidence>
<reference evidence="1 2" key="1">
    <citation type="journal article" date="2014" name="FEMS Microbiol. Ecol.">
        <title>Sphaerotilus natans encrusted with nanoball-shaped Fe(III) oxide minerals formed by nitrate-reducing mixotrophic Fe(II) oxidation.</title>
        <authorList>
            <person name="Park S."/>
            <person name="Kim D.H."/>
            <person name="Lee J.H."/>
            <person name="Hur H.G."/>
        </authorList>
    </citation>
    <scope>NUCLEOTIDE SEQUENCE [LARGE SCALE GENOMIC DNA]</scope>
    <source>
        <strain evidence="1 2">DSM 6575</strain>
    </source>
</reference>
<comment type="caution">
    <text evidence="1">The sequence shown here is derived from an EMBL/GenBank/DDBJ whole genome shotgun (WGS) entry which is preliminary data.</text>
</comment>
<accession>A0A059KLP6</accession>
<organism evidence="1 2">
    <name type="scientific">Sphaerotilus natans subsp. natans DSM 6575</name>
    <dbReference type="NCBI Taxonomy" id="1286631"/>
    <lineage>
        <taxon>Bacteria</taxon>
        <taxon>Pseudomonadati</taxon>
        <taxon>Pseudomonadota</taxon>
        <taxon>Betaproteobacteria</taxon>
        <taxon>Burkholderiales</taxon>
        <taxon>Sphaerotilaceae</taxon>
        <taxon>Sphaerotilus</taxon>
    </lineage>
</organism>
<protein>
    <submittedName>
        <fullName evidence="1">Uncharacterized protein</fullName>
    </submittedName>
</protein>
<dbReference type="RefSeq" id="WP_037482171.1">
    <property type="nucleotide sequence ID" value="NZ_AZRA01000061.1"/>
</dbReference>